<reference evidence="1 2" key="1">
    <citation type="submission" date="2019-04" db="EMBL/GenBank/DDBJ databases">
        <title>Pedobacter sp. AR-3-17 sp. nov., isolated from Arctic soil.</title>
        <authorList>
            <person name="Dahal R.H."/>
            <person name="Kim D.-U."/>
        </authorList>
    </citation>
    <scope>NUCLEOTIDE SEQUENCE [LARGE SCALE GENOMIC DNA]</scope>
    <source>
        <strain evidence="1 2">AR-3-17</strain>
    </source>
</reference>
<dbReference type="InterPro" id="IPR013783">
    <property type="entry name" value="Ig-like_fold"/>
</dbReference>
<gene>
    <name evidence="1" type="ORF">FA046_11095</name>
</gene>
<dbReference type="OrthoDB" id="5726170at2"/>
<dbReference type="InterPro" id="IPR026341">
    <property type="entry name" value="T9SS_type_B"/>
</dbReference>
<organism evidence="1 2">
    <name type="scientific">Pedobacter cryophilus</name>
    <dbReference type="NCBI Taxonomy" id="2571271"/>
    <lineage>
        <taxon>Bacteria</taxon>
        <taxon>Pseudomonadati</taxon>
        <taxon>Bacteroidota</taxon>
        <taxon>Sphingobacteriia</taxon>
        <taxon>Sphingobacteriales</taxon>
        <taxon>Sphingobacteriaceae</taxon>
        <taxon>Pedobacter</taxon>
    </lineage>
</organism>
<dbReference type="Proteomes" id="UP000308181">
    <property type="component" value="Unassembled WGS sequence"/>
</dbReference>
<protein>
    <submittedName>
        <fullName evidence="1">T9SS type B sorting domain-containing protein</fullName>
    </submittedName>
</protein>
<dbReference type="GO" id="GO:0005975">
    <property type="term" value="P:carbohydrate metabolic process"/>
    <property type="evidence" value="ECO:0007669"/>
    <property type="project" value="UniProtKB-ARBA"/>
</dbReference>
<evidence type="ECO:0000313" key="2">
    <source>
        <dbReference type="Proteomes" id="UP000308181"/>
    </source>
</evidence>
<dbReference type="Pfam" id="PF17963">
    <property type="entry name" value="Big_9"/>
    <property type="match status" value="2"/>
</dbReference>
<accession>A0A4V5NX62</accession>
<comment type="caution">
    <text evidence="1">The sequence shown here is derived from an EMBL/GenBank/DDBJ whole genome shotgun (WGS) entry which is preliminary data.</text>
</comment>
<dbReference type="Pfam" id="PF13585">
    <property type="entry name" value="CHU_C"/>
    <property type="match status" value="1"/>
</dbReference>
<dbReference type="EMBL" id="SWBP01000003">
    <property type="protein sequence ID" value="TKB97887.1"/>
    <property type="molecule type" value="Genomic_DNA"/>
</dbReference>
<dbReference type="NCBIfam" id="TIGR04131">
    <property type="entry name" value="Bac_Flav_CTERM"/>
    <property type="match status" value="1"/>
</dbReference>
<evidence type="ECO:0000313" key="1">
    <source>
        <dbReference type="EMBL" id="TKB97887.1"/>
    </source>
</evidence>
<dbReference type="Gene3D" id="2.60.40.2810">
    <property type="match status" value="1"/>
</dbReference>
<dbReference type="Pfam" id="PF22352">
    <property type="entry name" value="K319L-like_PKD"/>
    <property type="match status" value="1"/>
</dbReference>
<dbReference type="AlphaFoldDB" id="A0A4V5NX62"/>
<name>A0A4V5NX62_9SPHI</name>
<dbReference type="GO" id="GO:0004553">
    <property type="term" value="F:hydrolase activity, hydrolyzing O-glycosyl compounds"/>
    <property type="evidence" value="ECO:0007669"/>
    <property type="project" value="UniProtKB-ARBA"/>
</dbReference>
<dbReference type="InterPro" id="IPR013320">
    <property type="entry name" value="ConA-like_dom_sf"/>
</dbReference>
<dbReference type="Gene3D" id="2.60.40.10">
    <property type="entry name" value="Immunoglobulins"/>
    <property type="match status" value="1"/>
</dbReference>
<proteinExistence type="predicted"/>
<dbReference type="SUPFAM" id="SSF49899">
    <property type="entry name" value="Concanavalin A-like lectins/glucanases"/>
    <property type="match status" value="1"/>
</dbReference>
<sequence length="862" mass="92767">MQLQQLWNIKAIIMKLKFYPNLFLTLVFILVSFLTKAQLPYFESFRNASASGIVFGGSPTAFLTASSSASLDPDGDGYLRLTNNNFDQKGYIYSQNNLTSAQGLRMQFEYYTYGGSGADGISFFLFDATANPFVIGGFGGSLGYSQFTLTNPTSPGVSKGYIGIGIDEYGNFSNPIEGRQGGIPGPTQNGLRPKSVTIRGKGDGNALTANNYPFLATAQTSDFNFSLVNDGNTRFPDSTTIGYRKAYIDLKPNPIGGYNITVRITVGGTPTKTYTVIDNFYYSEPAPALLRYGIASSTGNSTNFHEIRNVFIDIYDRGNLLNPTALNDQIVECSGRPSIIPVTNNDVSPNPGGVIQNNSIDLNPNLTGLQKTFLVPGKGTFTANNDGTVSYNPLSASVSGLVSVRYVVNDNYGIVSNIATITINEPISATPSNAGLDQLLSISTATGSVTLQGNSPSNSTGQWTQVSGPLGAVIVNPNSPNTTVNNMSLGTYLFRWILNTTGQCIASDDVQIIINAIPVAVNNNVIGIYNKPIQINIISNDTDRDGNNTIDNKSVVIKTNPLNGIVTVDPNTGIVTYTPNPGYSGPDSFTYTIKDITGSESNVGTVEIIIPIPPKIGLAKALVSTDKLLDESYNLKFLFTIINYSAITLEQLSLKDDLSVTFAGATYTVVSLKSVSPANFNVNNAYNGRAFTEMLLGNNQLQAQQTAIIELIVNVKLTGTIIDFTNTAFVEAISLLDAAKVTDQSTDGLKPDPIAPSDITPLVPTPINLSITKLFIPKGFSPNGDGINDFFVVQNTSSGLPVELEVFNRWGNAVYKSTNYTNNWSGKCSEGIYIGQDLPPGTYYYIVNYNFNKYVGYLTLNR</sequence>
<keyword evidence="2" id="KW-1185">Reference proteome</keyword>